<accession>A0A0Q9Y9K1</accession>
<evidence type="ECO:0000256" key="2">
    <source>
        <dbReference type="ARBA" id="ARBA00004686"/>
    </source>
</evidence>
<dbReference type="InterPro" id="IPR036921">
    <property type="entry name" value="PurM-like_N_sf"/>
</dbReference>
<evidence type="ECO:0000313" key="19">
    <source>
        <dbReference type="EMBL" id="MCS5708789.1"/>
    </source>
</evidence>
<dbReference type="FunFam" id="3.90.650.10:FF:000011">
    <property type="entry name" value="Phosphoribosylformylglycinamidine cyclo-ligase"/>
    <property type="match status" value="1"/>
</dbReference>
<evidence type="ECO:0000259" key="16">
    <source>
        <dbReference type="Pfam" id="PF00586"/>
    </source>
</evidence>
<dbReference type="GO" id="GO:0005524">
    <property type="term" value="F:ATP binding"/>
    <property type="evidence" value="ECO:0007669"/>
    <property type="project" value="UniProtKB-KW"/>
</dbReference>
<proteinExistence type="inferred from homology"/>
<dbReference type="Gene3D" id="3.90.650.10">
    <property type="entry name" value="PurM-like C-terminal domain"/>
    <property type="match status" value="1"/>
</dbReference>
<dbReference type="PANTHER" id="PTHR10520">
    <property type="entry name" value="TRIFUNCTIONAL PURINE BIOSYNTHETIC PROTEIN ADENOSINE-3-RELATED"/>
    <property type="match status" value="1"/>
</dbReference>
<dbReference type="NCBIfam" id="TIGR00878">
    <property type="entry name" value="purM"/>
    <property type="match status" value="1"/>
</dbReference>
<keyword evidence="10 15" id="KW-0067">ATP-binding</keyword>
<dbReference type="SUPFAM" id="SSF55326">
    <property type="entry name" value="PurM N-terminal domain-like"/>
    <property type="match status" value="1"/>
</dbReference>
<evidence type="ECO:0000256" key="12">
    <source>
        <dbReference type="ARBA" id="ARBA00032931"/>
    </source>
</evidence>
<dbReference type="UniPathway" id="UPA00074">
    <property type="reaction ID" value="UER00129"/>
</dbReference>
<sequence length="345" mass="37243">MSTPLTYKNAGVDIELGNELVDNYKDIVSSTFNPAVLNPLGGFCSLYDLSHYNLKQPVLVSSTDGVGTKLRLALQWNNHKGVGIDLVAMCVNDLLVTGAKPLFFLDYYASGKLDKTITLEVVQSIATGCKIAGMALVGGETAEMPGMYHNKDYDLAGFCVGAVEKSEIVNGSDITVGDTLIAIASSGVHSNGYSLVRKILESKPALEDDNLDGRSIKDILLTPTKIYSQCMQALHQAKLLKGAAHITGGGITENVPRFIPKTFAAKINTGSWDLPPVFDWIKTHAQLSLDDLRITYNCGVGMVVCVAKENAQQALTLLAQHHENAWIIGEMVENTQGAQVIYTHE</sequence>
<dbReference type="AlphaFoldDB" id="A0A0Q9Y9K1"/>
<dbReference type="PATRIC" id="fig|1590042.3.peg.2450"/>
<evidence type="ECO:0000256" key="1">
    <source>
        <dbReference type="ARBA" id="ARBA00004496"/>
    </source>
</evidence>
<evidence type="ECO:0000256" key="7">
    <source>
        <dbReference type="ARBA" id="ARBA00022598"/>
    </source>
</evidence>
<protein>
    <recommendedName>
        <fullName evidence="5 15">Phosphoribosylformylglycinamidine cyclo-ligase</fullName>
        <ecNumber evidence="4 15">6.3.3.1</ecNumber>
    </recommendedName>
    <alternativeName>
        <fullName evidence="12 15">AIR synthase</fullName>
    </alternativeName>
    <alternativeName>
        <fullName evidence="13 15">AIRS</fullName>
    </alternativeName>
    <alternativeName>
        <fullName evidence="11 15">Phosphoribosyl-aminoimidazole synthetase</fullName>
    </alternativeName>
</protein>
<dbReference type="HAMAP" id="MF_00741">
    <property type="entry name" value="AIRS"/>
    <property type="match status" value="1"/>
</dbReference>
<keyword evidence="6 15" id="KW-0963">Cytoplasm</keyword>
<evidence type="ECO:0000256" key="14">
    <source>
        <dbReference type="ARBA" id="ARBA00049057"/>
    </source>
</evidence>
<gene>
    <name evidence="15 18" type="primary">purM</name>
    <name evidence="19" type="ORF">CC99x_007710</name>
    <name evidence="18" type="ORF">CC99x_02392</name>
</gene>
<dbReference type="InterPro" id="IPR016188">
    <property type="entry name" value="PurM-like_N"/>
</dbReference>
<evidence type="ECO:0000256" key="5">
    <source>
        <dbReference type="ARBA" id="ARBA00020367"/>
    </source>
</evidence>
<keyword evidence="9 15" id="KW-0658">Purine biosynthesis</keyword>
<dbReference type="SUPFAM" id="SSF56042">
    <property type="entry name" value="PurM C-terminal domain-like"/>
    <property type="match status" value="1"/>
</dbReference>
<dbReference type="RefSeq" id="WP_057625482.1">
    <property type="nucleotide sequence ID" value="NZ_LKHV02000001.1"/>
</dbReference>
<keyword evidence="20" id="KW-1185">Reference proteome</keyword>
<evidence type="ECO:0000256" key="15">
    <source>
        <dbReference type="HAMAP-Rule" id="MF_00741"/>
    </source>
</evidence>
<dbReference type="GO" id="GO:0005829">
    <property type="term" value="C:cytosol"/>
    <property type="evidence" value="ECO:0007669"/>
    <property type="project" value="TreeGrafter"/>
</dbReference>
<dbReference type="GO" id="GO:0004641">
    <property type="term" value="F:phosphoribosylformylglycinamidine cyclo-ligase activity"/>
    <property type="evidence" value="ECO:0007669"/>
    <property type="project" value="UniProtKB-UniRule"/>
</dbReference>
<dbReference type="FunFam" id="3.30.1330.10:FF:000001">
    <property type="entry name" value="Phosphoribosylformylglycinamidine cyclo-ligase"/>
    <property type="match status" value="1"/>
</dbReference>
<dbReference type="InterPro" id="IPR010918">
    <property type="entry name" value="PurM-like_C_dom"/>
</dbReference>
<evidence type="ECO:0000313" key="18">
    <source>
        <dbReference type="EMBL" id="KRG17424.1"/>
    </source>
</evidence>
<dbReference type="PANTHER" id="PTHR10520:SF12">
    <property type="entry name" value="TRIFUNCTIONAL PURINE BIOSYNTHETIC PROTEIN ADENOSINE-3"/>
    <property type="match status" value="1"/>
</dbReference>
<reference evidence="19" key="2">
    <citation type="journal article" date="2016" name="Genome Announc.">
        <title>Draft Genome Sequences of Two Novel Amoeba-Resistant Intranuclear Bacteria, 'Candidatus Berkiella cookevillensis' and 'Candidatus Berkiella aquae'.</title>
        <authorList>
            <person name="Mehari Y.T."/>
            <person name="Arivett B.A."/>
            <person name="Farone A.L."/>
            <person name="Gunderson J.H."/>
            <person name="Farone M.B."/>
        </authorList>
    </citation>
    <scope>NUCLEOTIDE SEQUENCE</scope>
    <source>
        <strain evidence="19">CC99</strain>
    </source>
</reference>
<dbReference type="STRING" id="437022.CC99x_02392"/>
<dbReference type="InterPro" id="IPR004733">
    <property type="entry name" value="PurM_cligase"/>
</dbReference>
<dbReference type="CDD" id="cd02196">
    <property type="entry name" value="PurM"/>
    <property type="match status" value="1"/>
</dbReference>
<evidence type="ECO:0000256" key="4">
    <source>
        <dbReference type="ARBA" id="ARBA00013047"/>
    </source>
</evidence>
<keyword evidence="8 15" id="KW-0547">Nucleotide-binding</keyword>
<evidence type="ECO:0000256" key="8">
    <source>
        <dbReference type="ARBA" id="ARBA00022741"/>
    </source>
</evidence>
<comment type="catalytic activity">
    <reaction evidence="14 15">
        <text>2-formamido-N(1)-(5-O-phospho-beta-D-ribosyl)acetamidine + ATP = 5-amino-1-(5-phospho-beta-D-ribosyl)imidazole + ADP + phosphate + H(+)</text>
        <dbReference type="Rhea" id="RHEA:23032"/>
        <dbReference type="ChEBI" id="CHEBI:15378"/>
        <dbReference type="ChEBI" id="CHEBI:30616"/>
        <dbReference type="ChEBI" id="CHEBI:43474"/>
        <dbReference type="ChEBI" id="CHEBI:137981"/>
        <dbReference type="ChEBI" id="CHEBI:147287"/>
        <dbReference type="ChEBI" id="CHEBI:456216"/>
        <dbReference type="EC" id="6.3.3.1"/>
    </reaction>
</comment>
<name>A0A0Q9Y9K1_9GAMM</name>
<evidence type="ECO:0000256" key="10">
    <source>
        <dbReference type="ARBA" id="ARBA00022840"/>
    </source>
</evidence>
<dbReference type="GO" id="GO:0004637">
    <property type="term" value="F:phosphoribosylamine-glycine ligase activity"/>
    <property type="evidence" value="ECO:0007669"/>
    <property type="project" value="TreeGrafter"/>
</dbReference>
<feature type="domain" description="PurM-like N-terminal" evidence="16">
    <location>
        <begin position="58"/>
        <end position="163"/>
    </location>
</feature>
<organism evidence="18">
    <name type="scientific">Candidatus Berkiella cookevillensis</name>
    <dbReference type="NCBI Taxonomy" id="437022"/>
    <lineage>
        <taxon>Bacteria</taxon>
        <taxon>Pseudomonadati</taxon>
        <taxon>Pseudomonadota</taxon>
        <taxon>Gammaproteobacteria</taxon>
        <taxon>Candidatus Berkiellales</taxon>
        <taxon>Candidatus Berkiellaceae</taxon>
        <taxon>Candidatus Berkiella</taxon>
    </lineage>
</organism>
<evidence type="ECO:0000256" key="11">
    <source>
        <dbReference type="ARBA" id="ARBA00031908"/>
    </source>
</evidence>
<reference evidence="19" key="3">
    <citation type="submission" date="2021-06" db="EMBL/GenBank/DDBJ databases">
        <title>Genomic Description and Analysis of Intracellular Bacteria, Candidatus Berkiella cookevillensis and Candidatus Berkiella aquae.</title>
        <authorList>
            <person name="Kidane D.T."/>
            <person name="Mehari Y.T."/>
            <person name="Rice F.C."/>
            <person name="Arivett B.A."/>
            <person name="Farone A.L."/>
            <person name="Berk S.G."/>
            <person name="Farone M.B."/>
        </authorList>
    </citation>
    <scope>NUCLEOTIDE SEQUENCE</scope>
    <source>
        <strain evidence="19">CC99</strain>
    </source>
</reference>
<feature type="domain" description="PurM-like C-terminal" evidence="17">
    <location>
        <begin position="176"/>
        <end position="335"/>
    </location>
</feature>
<dbReference type="Pfam" id="PF02769">
    <property type="entry name" value="AIRS_C"/>
    <property type="match status" value="1"/>
</dbReference>
<dbReference type="InterPro" id="IPR036676">
    <property type="entry name" value="PurM-like_C_sf"/>
</dbReference>
<dbReference type="Gene3D" id="3.30.1330.10">
    <property type="entry name" value="PurM-like, N-terminal domain"/>
    <property type="match status" value="1"/>
</dbReference>
<evidence type="ECO:0000256" key="13">
    <source>
        <dbReference type="ARBA" id="ARBA00033093"/>
    </source>
</evidence>
<reference evidence="18" key="1">
    <citation type="submission" date="2015-09" db="EMBL/GenBank/DDBJ databases">
        <title>Draft Genome Sequences of Two Novel Amoeba-resistant Intranuclear Bacteria, Candidatus Berkiella cookevillensis and Candidatus Berkiella aquae.</title>
        <authorList>
            <person name="Mehari Y.T."/>
            <person name="Arivett B.A."/>
            <person name="Farone A.L."/>
            <person name="Gunderson J.H."/>
            <person name="Farone M.B."/>
        </authorList>
    </citation>
    <scope>NUCLEOTIDE SEQUENCE [LARGE SCALE GENOMIC DNA]</scope>
    <source>
        <strain evidence="18">CC99</strain>
    </source>
</reference>
<comment type="pathway">
    <text evidence="2 15">Purine metabolism; IMP biosynthesis via de novo pathway; 5-amino-1-(5-phospho-D-ribosyl)imidazole from N(2)-formyl-N(1)-(5-phospho-D-ribosyl)glycinamide: step 2/2.</text>
</comment>
<evidence type="ECO:0000256" key="3">
    <source>
        <dbReference type="ARBA" id="ARBA00010280"/>
    </source>
</evidence>
<dbReference type="EC" id="6.3.3.1" evidence="4 15"/>
<keyword evidence="7 15" id="KW-0436">Ligase</keyword>
<dbReference type="EMBL" id="LKHV01000017">
    <property type="protein sequence ID" value="KRG17424.1"/>
    <property type="molecule type" value="Genomic_DNA"/>
</dbReference>
<comment type="subcellular location">
    <subcellularLocation>
        <location evidence="1 15">Cytoplasm</location>
    </subcellularLocation>
</comment>
<dbReference type="OrthoDB" id="9777881at2"/>
<dbReference type="GO" id="GO:0006189">
    <property type="term" value="P:'de novo' IMP biosynthetic process"/>
    <property type="evidence" value="ECO:0007669"/>
    <property type="project" value="UniProtKB-UniRule"/>
</dbReference>
<evidence type="ECO:0000259" key="17">
    <source>
        <dbReference type="Pfam" id="PF02769"/>
    </source>
</evidence>
<evidence type="ECO:0000256" key="9">
    <source>
        <dbReference type="ARBA" id="ARBA00022755"/>
    </source>
</evidence>
<comment type="caution">
    <text evidence="18">The sequence shown here is derived from an EMBL/GenBank/DDBJ whole genome shotgun (WGS) entry which is preliminary data.</text>
</comment>
<comment type="similarity">
    <text evidence="3 15">Belongs to the AIR synthase family.</text>
</comment>
<evidence type="ECO:0000256" key="6">
    <source>
        <dbReference type="ARBA" id="ARBA00022490"/>
    </source>
</evidence>
<dbReference type="Pfam" id="PF00586">
    <property type="entry name" value="AIRS"/>
    <property type="match status" value="1"/>
</dbReference>
<evidence type="ECO:0000313" key="20">
    <source>
        <dbReference type="Proteomes" id="UP000051494"/>
    </source>
</evidence>
<dbReference type="GO" id="GO:0046084">
    <property type="term" value="P:adenine biosynthetic process"/>
    <property type="evidence" value="ECO:0007669"/>
    <property type="project" value="TreeGrafter"/>
</dbReference>
<dbReference type="Proteomes" id="UP000051494">
    <property type="component" value="Unassembled WGS sequence"/>
</dbReference>
<dbReference type="EMBL" id="LKHV02000001">
    <property type="protein sequence ID" value="MCS5708789.1"/>
    <property type="molecule type" value="Genomic_DNA"/>
</dbReference>